<name>A0A0F8ZFN6_9ZZZZ</name>
<feature type="non-terminal residue" evidence="2">
    <location>
        <position position="415"/>
    </location>
</feature>
<comment type="caution">
    <text evidence="2">The sequence shown here is derived from an EMBL/GenBank/DDBJ whole genome shotgun (WGS) entry which is preliminary data.</text>
</comment>
<feature type="compositionally biased region" description="Basic and acidic residues" evidence="1">
    <location>
        <begin position="28"/>
        <end position="37"/>
    </location>
</feature>
<evidence type="ECO:0000256" key="1">
    <source>
        <dbReference type="SAM" id="MobiDB-lite"/>
    </source>
</evidence>
<protein>
    <submittedName>
        <fullName evidence="2">Uncharacterized protein</fullName>
    </submittedName>
</protein>
<accession>A0A0F8ZFN6</accession>
<proteinExistence type="predicted"/>
<evidence type="ECO:0000313" key="2">
    <source>
        <dbReference type="EMBL" id="KKK84780.1"/>
    </source>
</evidence>
<sequence length="415" mass="45431">QVPPRAAAGAPPPPSTAAEPPGQPPRGAFERGERPRVEGQPTLPGELAPEVQGGIPERGPPVRPRVEGQPALPGQLEPRGVSGEPVPGSIEAIQADLDPLAALRRDLEATYGIDPELGQAPTVFHRDVIGEQLLRDNLPTSADVRNWSASTPPEVRAARAAEIQNVRGGVEDFDVVVGREADRYRENFVTKLDDFIKPLLGQDRAKQNIVRNAFLDADVYTARQSARQRIALQLWTAEHREVLGLTTSNLDPVTRPVLGFEDRGRALLVEPREEVLADIPDEAMQRLDDIIEHPGDYIITPGQQRALDDFEALMTDNLRAVQRHGGDVNFLENYAPHVITKTPRGVKREVAIANLATRFPVTHPWFTKARTVPDVRQLLDLGYGVADPLAAAELRLVAGIQTISNVQTVRSLRPL</sequence>
<dbReference type="AlphaFoldDB" id="A0A0F8ZFN6"/>
<feature type="region of interest" description="Disordered" evidence="1">
    <location>
        <begin position="1"/>
        <end position="87"/>
    </location>
</feature>
<reference evidence="2" key="1">
    <citation type="journal article" date="2015" name="Nature">
        <title>Complex archaea that bridge the gap between prokaryotes and eukaryotes.</title>
        <authorList>
            <person name="Spang A."/>
            <person name="Saw J.H."/>
            <person name="Jorgensen S.L."/>
            <person name="Zaremba-Niedzwiedzka K."/>
            <person name="Martijn J."/>
            <person name="Lind A.E."/>
            <person name="van Eijk R."/>
            <person name="Schleper C."/>
            <person name="Guy L."/>
            <person name="Ettema T.J."/>
        </authorList>
    </citation>
    <scope>NUCLEOTIDE SEQUENCE</scope>
</reference>
<organism evidence="2">
    <name type="scientific">marine sediment metagenome</name>
    <dbReference type="NCBI Taxonomy" id="412755"/>
    <lineage>
        <taxon>unclassified sequences</taxon>
        <taxon>metagenomes</taxon>
        <taxon>ecological metagenomes</taxon>
    </lineage>
</organism>
<feature type="non-terminal residue" evidence="2">
    <location>
        <position position="1"/>
    </location>
</feature>
<dbReference type="EMBL" id="LAZR01051616">
    <property type="protein sequence ID" value="KKK84780.1"/>
    <property type="molecule type" value="Genomic_DNA"/>
</dbReference>
<gene>
    <name evidence="2" type="ORF">LCGC14_2779890</name>
</gene>